<dbReference type="Proteomes" id="UP001219525">
    <property type="component" value="Unassembled WGS sequence"/>
</dbReference>
<protein>
    <submittedName>
        <fullName evidence="2">Uncharacterized protein</fullName>
    </submittedName>
</protein>
<dbReference type="AlphaFoldDB" id="A0AAD7E2K0"/>
<accession>A0AAD7E2K0</accession>
<evidence type="ECO:0000256" key="1">
    <source>
        <dbReference type="SAM" id="MobiDB-lite"/>
    </source>
</evidence>
<gene>
    <name evidence="2" type="ORF">GGX14DRAFT_386249</name>
</gene>
<feature type="region of interest" description="Disordered" evidence="1">
    <location>
        <begin position="1"/>
        <end position="21"/>
    </location>
</feature>
<keyword evidence="3" id="KW-1185">Reference proteome</keyword>
<comment type="caution">
    <text evidence="2">The sequence shown here is derived from an EMBL/GenBank/DDBJ whole genome shotgun (WGS) entry which is preliminary data.</text>
</comment>
<dbReference type="EMBL" id="JARJCW010000004">
    <property type="protein sequence ID" value="KAJ7225332.1"/>
    <property type="molecule type" value="Genomic_DNA"/>
</dbReference>
<evidence type="ECO:0000313" key="2">
    <source>
        <dbReference type="EMBL" id="KAJ7225332.1"/>
    </source>
</evidence>
<evidence type="ECO:0000313" key="3">
    <source>
        <dbReference type="Proteomes" id="UP001219525"/>
    </source>
</evidence>
<organism evidence="2 3">
    <name type="scientific">Mycena pura</name>
    <dbReference type="NCBI Taxonomy" id="153505"/>
    <lineage>
        <taxon>Eukaryota</taxon>
        <taxon>Fungi</taxon>
        <taxon>Dikarya</taxon>
        <taxon>Basidiomycota</taxon>
        <taxon>Agaricomycotina</taxon>
        <taxon>Agaricomycetes</taxon>
        <taxon>Agaricomycetidae</taxon>
        <taxon>Agaricales</taxon>
        <taxon>Marasmiineae</taxon>
        <taxon>Mycenaceae</taxon>
        <taxon>Mycena</taxon>
    </lineage>
</organism>
<proteinExistence type="predicted"/>
<sequence length="190" mass="22311">MSTQTSFEVASSRPRPCKVQTPRPATTILARRAASAKYRERNKEELRYKAKERMARLRVTKQAEAEAETNERRRLARERSRVYRVKCVVELVLTSSALTETSLSSNGAKIAERKREKRDKAFWEKHGYEAYAERQAKRRSRREATQQDAELRAWDEQYRCKCERDRAERSLRQMVRREAAESLASLRAAE</sequence>
<name>A0AAD7E2K0_9AGAR</name>
<reference evidence="2" key="1">
    <citation type="submission" date="2023-03" db="EMBL/GenBank/DDBJ databases">
        <title>Massive genome expansion in bonnet fungi (Mycena s.s.) driven by repeated elements and novel gene families across ecological guilds.</title>
        <authorList>
            <consortium name="Lawrence Berkeley National Laboratory"/>
            <person name="Harder C.B."/>
            <person name="Miyauchi S."/>
            <person name="Viragh M."/>
            <person name="Kuo A."/>
            <person name="Thoen E."/>
            <person name="Andreopoulos B."/>
            <person name="Lu D."/>
            <person name="Skrede I."/>
            <person name="Drula E."/>
            <person name="Henrissat B."/>
            <person name="Morin E."/>
            <person name="Kohler A."/>
            <person name="Barry K."/>
            <person name="LaButti K."/>
            <person name="Morin E."/>
            <person name="Salamov A."/>
            <person name="Lipzen A."/>
            <person name="Mereny Z."/>
            <person name="Hegedus B."/>
            <person name="Baldrian P."/>
            <person name="Stursova M."/>
            <person name="Weitz H."/>
            <person name="Taylor A."/>
            <person name="Grigoriev I.V."/>
            <person name="Nagy L.G."/>
            <person name="Martin F."/>
            <person name="Kauserud H."/>
        </authorList>
    </citation>
    <scope>NUCLEOTIDE SEQUENCE</scope>
    <source>
        <strain evidence="2">9144</strain>
    </source>
</reference>